<dbReference type="EMBL" id="BNAP01000033">
    <property type="protein sequence ID" value="GHH02484.1"/>
    <property type="molecule type" value="Genomic_DNA"/>
</dbReference>
<dbReference type="RefSeq" id="WP_028095125.1">
    <property type="nucleotide sequence ID" value="NZ_BNAP01000033.1"/>
</dbReference>
<dbReference type="AlphaFoldDB" id="A0A8J3ME29"/>
<dbReference type="GO" id="GO:0005829">
    <property type="term" value="C:cytosol"/>
    <property type="evidence" value="ECO:0007669"/>
    <property type="project" value="TreeGrafter"/>
</dbReference>
<dbReference type="InterPro" id="IPR049517">
    <property type="entry name" value="ACX-like_C"/>
</dbReference>
<dbReference type="InterPro" id="IPR043129">
    <property type="entry name" value="ATPase_NBD"/>
</dbReference>
<reference evidence="4" key="2">
    <citation type="submission" date="2020-09" db="EMBL/GenBank/DDBJ databases">
        <authorList>
            <person name="Sun Q."/>
            <person name="Zhou Y."/>
        </authorList>
    </citation>
    <scope>NUCLEOTIDE SEQUENCE</scope>
    <source>
        <strain evidence="4">CGMCC 1.7081</strain>
    </source>
</reference>
<evidence type="ECO:0000313" key="4">
    <source>
        <dbReference type="EMBL" id="GHH02484.1"/>
    </source>
</evidence>
<dbReference type="PANTHER" id="PTHR11365">
    <property type="entry name" value="5-OXOPROLINASE RELATED"/>
    <property type="match status" value="1"/>
</dbReference>
<dbReference type="GO" id="GO:0006749">
    <property type="term" value="P:glutathione metabolic process"/>
    <property type="evidence" value="ECO:0007669"/>
    <property type="project" value="TreeGrafter"/>
</dbReference>
<keyword evidence="5" id="KW-1185">Reference proteome</keyword>
<evidence type="ECO:0000259" key="2">
    <source>
        <dbReference type="Pfam" id="PF05378"/>
    </source>
</evidence>
<gene>
    <name evidence="4" type="ORF">GCM10010961_40280</name>
</gene>
<dbReference type="Pfam" id="PF19278">
    <property type="entry name" value="Hydant_A_C"/>
    <property type="match status" value="1"/>
</dbReference>
<dbReference type="Pfam" id="PF05378">
    <property type="entry name" value="Hydant_A_N"/>
    <property type="match status" value="1"/>
</dbReference>
<organism evidence="4 5">
    <name type="scientific">Pseudodonghicola xiamenensis</name>
    <dbReference type="NCBI Taxonomy" id="337702"/>
    <lineage>
        <taxon>Bacteria</taxon>
        <taxon>Pseudomonadati</taxon>
        <taxon>Pseudomonadota</taxon>
        <taxon>Alphaproteobacteria</taxon>
        <taxon>Rhodobacterales</taxon>
        <taxon>Paracoccaceae</taxon>
        <taxon>Pseudodonghicola</taxon>
    </lineage>
</organism>
<dbReference type="PANTHER" id="PTHR11365:SF23">
    <property type="entry name" value="HYPOTHETICAL 5-OXOPROLINASE (EUROFUNG)-RELATED"/>
    <property type="match status" value="1"/>
</dbReference>
<comment type="caution">
    <text evidence="4">The sequence shown here is derived from an EMBL/GenBank/DDBJ whole genome shotgun (WGS) entry which is preliminary data.</text>
</comment>
<evidence type="ECO:0000259" key="1">
    <source>
        <dbReference type="Pfam" id="PF01968"/>
    </source>
</evidence>
<name>A0A8J3ME29_9RHOB</name>
<protein>
    <submittedName>
        <fullName evidence="4">Methylhydantoinase</fullName>
    </submittedName>
</protein>
<proteinExistence type="predicted"/>
<dbReference type="InterPro" id="IPR002821">
    <property type="entry name" value="Hydantoinase_A"/>
</dbReference>
<sequence length="692" mass="73916">MKMIGVDVGGTFTDFVYSDMESGTLAIHKVSTTPADPSKGVMQGIVELCQQNAIDPSEIAYVLHGTTTATNAVLEGKGAVCGMITNDGFRDIIHIGRHQRPEHYSIRQDIPWQARPLIRRQHRKTVPGRIVPPTGEELVPLDEEAVREAARELAAEGVEAVAICFLFSFLNPAHENRAKEIVEEEMPGVFVTTSSFISPQFREFERFTTAGLATFIGPKVDRYIAHLDAALRDLGMTAELRIMASNGGVATPKMVVEKPALTLQSGLAAGVLGGGWIGAQDGRDRLITFDIGGTSADIGIIVDGKVTETDARSTSIAGFPLLMPMLDIHTIGAGGGSIAHQDRGGAFRVGPQSAGAEPGPAAYGRGGTEPTVTDANVVLGRLAPQDFLGGEMGLDVEASKKVIADLAERLKLSPEEAAEGVLTILNANMANAIRSRTVQKGIDPRGFALVAMGGAGPLHGAEVARMLSIPEILVPPFPGITSAMGLLTTDLKYDLTRTQFQLSTDVDLNRINGDLDRMEAMLTTQFAEDHIPPEAISFSRMADMRYQGQGYELTVEVPAGLIDANALETLWENFHAAHAAEYGHAFRTNPIEIVNLRTIARATLPKLGALSAPAGGSRDTAFERKVQTVFRLGGKLESFETSVYARAKLPVDEEISGPAIITQKDSTTVVPPDASFRQLPSGSLLITLGEVK</sequence>
<dbReference type="Pfam" id="PF01968">
    <property type="entry name" value="Hydantoinase_A"/>
    <property type="match status" value="1"/>
</dbReference>
<dbReference type="Proteomes" id="UP000611500">
    <property type="component" value="Unassembled WGS sequence"/>
</dbReference>
<dbReference type="InterPro" id="IPR008040">
    <property type="entry name" value="Hydant_A_N"/>
</dbReference>
<accession>A0A8J3ME29</accession>
<evidence type="ECO:0000313" key="5">
    <source>
        <dbReference type="Proteomes" id="UP000611500"/>
    </source>
</evidence>
<feature type="domain" description="Hydantoinase/oxoprolinase N-terminal" evidence="2">
    <location>
        <begin position="4"/>
        <end position="185"/>
    </location>
</feature>
<dbReference type="SUPFAM" id="SSF53067">
    <property type="entry name" value="Actin-like ATPase domain"/>
    <property type="match status" value="1"/>
</dbReference>
<feature type="domain" description="Acetophenone carboxylase-like C-terminal" evidence="3">
    <location>
        <begin position="516"/>
        <end position="674"/>
    </location>
</feature>
<dbReference type="InterPro" id="IPR045079">
    <property type="entry name" value="Oxoprolinase-like"/>
</dbReference>
<feature type="domain" description="Hydantoinase A/oxoprolinase" evidence="1">
    <location>
        <begin position="206"/>
        <end position="493"/>
    </location>
</feature>
<dbReference type="GO" id="GO:0017168">
    <property type="term" value="F:5-oxoprolinase (ATP-hydrolyzing) activity"/>
    <property type="evidence" value="ECO:0007669"/>
    <property type="project" value="TreeGrafter"/>
</dbReference>
<reference evidence="4" key="1">
    <citation type="journal article" date="2014" name="Int. J. Syst. Evol. Microbiol.">
        <title>Complete genome sequence of Corynebacterium casei LMG S-19264T (=DSM 44701T), isolated from a smear-ripened cheese.</title>
        <authorList>
            <consortium name="US DOE Joint Genome Institute (JGI-PGF)"/>
            <person name="Walter F."/>
            <person name="Albersmeier A."/>
            <person name="Kalinowski J."/>
            <person name="Ruckert C."/>
        </authorList>
    </citation>
    <scope>NUCLEOTIDE SEQUENCE</scope>
    <source>
        <strain evidence="4">CGMCC 1.7081</strain>
    </source>
</reference>
<evidence type="ECO:0000259" key="3">
    <source>
        <dbReference type="Pfam" id="PF19278"/>
    </source>
</evidence>